<keyword evidence="1" id="KW-1133">Transmembrane helix</keyword>
<keyword evidence="1" id="KW-0812">Transmembrane</keyword>
<feature type="transmembrane region" description="Helical" evidence="1">
    <location>
        <begin position="83"/>
        <end position="100"/>
    </location>
</feature>
<evidence type="ECO:0000313" key="3">
    <source>
        <dbReference type="Proteomes" id="UP000001857"/>
    </source>
</evidence>
<dbReference type="AlphaFoldDB" id="B5EVZ0"/>
<evidence type="ECO:0008006" key="4">
    <source>
        <dbReference type="Google" id="ProtNLM"/>
    </source>
</evidence>
<reference evidence="2 3" key="2">
    <citation type="journal article" date="2009" name="Nature">
        <title>A single regulatory gene is sufficient to alter bacterial host range.</title>
        <authorList>
            <person name="Mandel M.J."/>
            <person name="Wollenberg M.S."/>
            <person name="Stabb E.V."/>
            <person name="Visick K.L."/>
            <person name="Ruby E.G."/>
        </authorList>
    </citation>
    <scope>NUCLEOTIDE SEQUENCE [LARGE SCALE GENOMIC DNA]</scope>
    <source>
        <strain evidence="2 3">MJ11</strain>
        <plasmid evidence="3">Plasmid pMJ100</plasmid>
    </source>
</reference>
<gene>
    <name evidence="2" type="ordered locus">VFMJ11_B0047</name>
</gene>
<feature type="transmembrane region" description="Helical" evidence="1">
    <location>
        <begin position="7"/>
        <end position="29"/>
    </location>
</feature>
<evidence type="ECO:0000313" key="2">
    <source>
        <dbReference type="EMBL" id="ACH64648.1"/>
    </source>
</evidence>
<keyword evidence="1" id="KW-0472">Membrane</keyword>
<dbReference type="KEGG" id="vfm:VFMJ11_B0047"/>
<dbReference type="HOGENOM" id="CLU_2276278_0_0_6"/>
<evidence type="ECO:0000256" key="1">
    <source>
        <dbReference type="SAM" id="Phobius"/>
    </source>
</evidence>
<proteinExistence type="predicted"/>
<feature type="transmembrane region" description="Helical" evidence="1">
    <location>
        <begin position="57"/>
        <end position="76"/>
    </location>
</feature>
<dbReference type="Proteomes" id="UP000001857">
    <property type="component" value="Plasmid pMJ100"/>
</dbReference>
<name>B5EVZ0_ALIFM</name>
<reference evidence="3" key="1">
    <citation type="submission" date="2008-08" db="EMBL/GenBank/DDBJ databases">
        <title>Complete sequence of Vibrio fischeri strain MJ11.</title>
        <authorList>
            <person name="Mandel M.J."/>
            <person name="Stabb E.V."/>
            <person name="Ruby E.G."/>
            <person name="Ferriera S."/>
            <person name="Johnson J."/>
            <person name="Kravitz S."/>
            <person name="Beeson K."/>
            <person name="Sutton G."/>
            <person name="Rogers Y.-H."/>
            <person name="Friedman R."/>
            <person name="Frazier M."/>
            <person name="Venter J.C."/>
        </authorList>
    </citation>
    <scope>NUCLEOTIDE SEQUENCE [LARGE SCALE GENOMIC DNA]</scope>
    <source>
        <strain evidence="3">MJ11</strain>
        <plasmid evidence="3">Plasmid pMJ100</plasmid>
    </source>
</reference>
<organism evidence="2 3">
    <name type="scientific">Aliivibrio fischeri (strain MJ11)</name>
    <name type="common">Vibrio fischeri</name>
    <dbReference type="NCBI Taxonomy" id="388396"/>
    <lineage>
        <taxon>Bacteria</taxon>
        <taxon>Pseudomonadati</taxon>
        <taxon>Pseudomonadota</taxon>
        <taxon>Gammaproteobacteria</taxon>
        <taxon>Vibrionales</taxon>
        <taxon>Vibrionaceae</taxon>
        <taxon>Aliivibrio</taxon>
    </lineage>
</organism>
<dbReference type="EMBL" id="CP001134">
    <property type="protein sequence ID" value="ACH64648.1"/>
    <property type="molecule type" value="Genomic_DNA"/>
</dbReference>
<sequence length="102" mass="12138">MNLKAKFFLFLPLLWFLYLWVTMIFNIHLDIHIDGLFYNADQRPEEPVSEGLIPDDLFPLMFFLVSPIMFFIGSIYTAYKKYWVWFGAYMILGGGLWVWLGI</sequence>
<geneLocation type="plasmid" evidence="2 3">
    <name>pMJ100</name>
</geneLocation>
<dbReference type="RefSeq" id="WP_012534431.1">
    <property type="nucleotide sequence ID" value="NC_011185.1"/>
</dbReference>
<accession>B5EVZ0</accession>
<keyword evidence="2" id="KW-0614">Plasmid</keyword>
<protein>
    <recommendedName>
        <fullName evidence="4">DUF2645 family protein</fullName>
    </recommendedName>
</protein>